<keyword evidence="11" id="KW-1185">Reference proteome</keyword>
<feature type="domain" description="ABC transporter" evidence="9">
    <location>
        <begin position="3"/>
        <end position="246"/>
    </location>
</feature>
<dbReference type="GO" id="GO:0005524">
    <property type="term" value="F:ATP binding"/>
    <property type="evidence" value="ECO:0007669"/>
    <property type="project" value="UniProtKB-UniRule"/>
</dbReference>
<comment type="subcellular location">
    <subcellularLocation>
        <location evidence="1 8">Cell membrane</location>
        <topology evidence="1 8">Peripheral membrane protein</topology>
    </subcellularLocation>
</comment>
<sequence>MSIKLNNISYSYESDTPLEYQALHQISLEIDDGSYTAIVGHTGSGKSTLLQHFNGLLKPSEGYLSVNGLKIDKDTKNRDLNALRKDVGFIFQFPESQLFEETVIKDIAFAPKNFGMSDQQANEVAKKAAKMVGLSESLFEKSPFELSGGQMRRVAIAGIIAMQPKILILDEPTAGLDPIGRKQIMDLFYKLHQEYKMTIILVTHQMNDVADYADHVIVLEDGKKIADTTPRELFKNKQWIVKHHLSLPQAMEFAFELQAKGINFEKMPLTLSELVDELEKRGIQHE</sequence>
<keyword evidence="6" id="KW-1278">Translocase</keyword>
<dbReference type="GO" id="GO:0016887">
    <property type="term" value="F:ATP hydrolysis activity"/>
    <property type="evidence" value="ECO:0007669"/>
    <property type="project" value="InterPro"/>
</dbReference>
<keyword evidence="3 8" id="KW-1003">Cell membrane</keyword>
<dbReference type="EC" id="7.-.-.-" evidence="8"/>
<accession>A0A0R1WVZ5</accession>
<keyword evidence="2 8" id="KW-0813">Transport</keyword>
<dbReference type="PROSITE" id="PS00211">
    <property type="entry name" value="ABC_TRANSPORTER_1"/>
    <property type="match status" value="1"/>
</dbReference>
<dbReference type="PANTHER" id="PTHR43553">
    <property type="entry name" value="HEAVY METAL TRANSPORTER"/>
    <property type="match status" value="1"/>
</dbReference>
<dbReference type="Gene3D" id="3.40.50.300">
    <property type="entry name" value="P-loop containing nucleotide triphosphate hydrolases"/>
    <property type="match status" value="1"/>
</dbReference>
<protein>
    <recommendedName>
        <fullName evidence="8">Energy-coupling factor transporter ATP-binding protein EcfA2</fullName>
        <ecNumber evidence="8">7.-.-.-</ecNumber>
    </recommendedName>
</protein>
<comment type="subunit">
    <text evidence="8">Forms a stable energy-coupling factor (ECF) transporter complex composed of 2 membrane-embedded substrate-binding proteins (S component), 2 ATP-binding proteins (A component) and 2 transmembrane proteins (T component).</text>
</comment>
<dbReference type="Pfam" id="PF00005">
    <property type="entry name" value="ABC_tran"/>
    <property type="match status" value="1"/>
</dbReference>
<reference evidence="10 11" key="1">
    <citation type="journal article" date="2015" name="Genome Announc.">
        <title>Expanding the biotechnology potential of lactobacilli through comparative genomics of 213 strains and associated genera.</title>
        <authorList>
            <person name="Sun Z."/>
            <person name="Harris H.M."/>
            <person name="McCann A."/>
            <person name="Guo C."/>
            <person name="Argimon S."/>
            <person name="Zhang W."/>
            <person name="Yang X."/>
            <person name="Jeffery I.B."/>
            <person name="Cooney J.C."/>
            <person name="Kagawa T.F."/>
            <person name="Liu W."/>
            <person name="Song Y."/>
            <person name="Salvetti E."/>
            <person name="Wrobel A."/>
            <person name="Rasinkangas P."/>
            <person name="Parkhill J."/>
            <person name="Rea M.C."/>
            <person name="O'Sullivan O."/>
            <person name="Ritari J."/>
            <person name="Douillard F.P."/>
            <person name="Paul Ross R."/>
            <person name="Yang R."/>
            <person name="Briner A.E."/>
            <person name="Felis G.E."/>
            <person name="de Vos W.M."/>
            <person name="Barrangou R."/>
            <person name="Klaenhammer T.R."/>
            <person name="Caufield P.W."/>
            <person name="Cui Y."/>
            <person name="Zhang H."/>
            <person name="O'Toole P.W."/>
        </authorList>
    </citation>
    <scope>NUCLEOTIDE SEQUENCE [LARGE SCALE GENOMIC DNA]</scope>
    <source>
        <strain evidence="10 11">DSM 18933</strain>
    </source>
</reference>
<dbReference type="InterPro" id="IPR015856">
    <property type="entry name" value="ABC_transpr_CbiO/EcfA_su"/>
</dbReference>
<evidence type="ECO:0000256" key="2">
    <source>
        <dbReference type="ARBA" id="ARBA00022448"/>
    </source>
</evidence>
<dbReference type="PROSITE" id="PS50893">
    <property type="entry name" value="ABC_TRANSPORTER_2"/>
    <property type="match status" value="1"/>
</dbReference>
<dbReference type="STRING" id="1423755.FC40_GL001357"/>
<dbReference type="NCBIfam" id="TIGR04521">
    <property type="entry name" value="ECF_ATPase_2"/>
    <property type="match status" value="1"/>
</dbReference>
<dbReference type="PANTHER" id="PTHR43553:SF27">
    <property type="entry name" value="ENERGY-COUPLING FACTOR TRANSPORTER ATP-BINDING PROTEIN ECFA2"/>
    <property type="match status" value="1"/>
</dbReference>
<dbReference type="eggNOG" id="COG1122">
    <property type="taxonomic scope" value="Bacteria"/>
</dbReference>
<gene>
    <name evidence="10" type="ORF">FC40_GL001357</name>
</gene>
<dbReference type="InterPro" id="IPR003439">
    <property type="entry name" value="ABC_transporter-like_ATP-bd"/>
</dbReference>
<dbReference type="InterPro" id="IPR027417">
    <property type="entry name" value="P-loop_NTPase"/>
</dbReference>
<evidence type="ECO:0000256" key="1">
    <source>
        <dbReference type="ARBA" id="ARBA00004202"/>
    </source>
</evidence>
<proteinExistence type="inferred from homology"/>
<keyword evidence="7 8" id="KW-0472">Membrane</keyword>
<evidence type="ECO:0000256" key="8">
    <source>
        <dbReference type="RuleBase" id="RU365104"/>
    </source>
</evidence>
<dbReference type="GO" id="GO:0042626">
    <property type="term" value="F:ATPase-coupled transmembrane transporter activity"/>
    <property type="evidence" value="ECO:0007669"/>
    <property type="project" value="TreeGrafter"/>
</dbReference>
<name>A0A0R1WVZ5_9LACO</name>
<dbReference type="RefSeq" id="WP_035519968.1">
    <property type="nucleotide sequence ID" value="NZ_AZGD01000033.1"/>
</dbReference>
<dbReference type="AlphaFoldDB" id="A0A0R1WVZ5"/>
<dbReference type="PATRIC" id="fig|1423755.3.peg.1442"/>
<evidence type="ECO:0000256" key="4">
    <source>
        <dbReference type="ARBA" id="ARBA00022741"/>
    </source>
</evidence>
<evidence type="ECO:0000256" key="3">
    <source>
        <dbReference type="ARBA" id="ARBA00022475"/>
    </source>
</evidence>
<dbReference type="SMART" id="SM00382">
    <property type="entry name" value="AAA"/>
    <property type="match status" value="1"/>
</dbReference>
<dbReference type="OrthoDB" id="9784332at2"/>
<organism evidence="10 11">
    <name type="scientific">Ligilactobacillus hayakitensis DSM 18933 = JCM 14209</name>
    <dbReference type="NCBI Taxonomy" id="1423755"/>
    <lineage>
        <taxon>Bacteria</taxon>
        <taxon>Bacillati</taxon>
        <taxon>Bacillota</taxon>
        <taxon>Bacilli</taxon>
        <taxon>Lactobacillales</taxon>
        <taxon>Lactobacillaceae</taxon>
        <taxon>Ligilactobacillus</taxon>
    </lineage>
</organism>
<dbReference type="GO" id="GO:0043190">
    <property type="term" value="C:ATP-binding cassette (ABC) transporter complex"/>
    <property type="evidence" value="ECO:0007669"/>
    <property type="project" value="TreeGrafter"/>
</dbReference>
<evidence type="ECO:0000313" key="11">
    <source>
        <dbReference type="Proteomes" id="UP000051054"/>
    </source>
</evidence>
<keyword evidence="5 8" id="KW-0067">ATP-binding</keyword>
<evidence type="ECO:0000256" key="5">
    <source>
        <dbReference type="ARBA" id="ARBA00022840"/>
    </source>
</evidence>
<keyword evidence="4 8" id="KW-0547">Nucleotide-binding</keyword>
<evidence type="ECO:0000313" key="10">
    <source>
        <dbReference type="EMBL" id="KRM19753.1"/>
    </source>
</evidence>
<dbReference type="Proteomes" id="UP000051054">
    <property type="component" value="Unassembled WGS sequence"/>
</dbReference>
<dbReference type="InterPro" id="IPR030946">
    <property type="entry name" value="EcfA2"/>
</dbReference>
<dbReference type="CDD" id="cd03225">
    <property type="entry name" value="ABC_cobalt_CbiO_domain1"/>
    <property type="match status" value="1"/>
</dbReference>
<dbReference type="EMBL" id="AZGD01000033">
    <property type="protein sequence ID" value="KRM19753.1"/>
    <property type="molecule type" value="Genomic_DNA"/>
</dbReference>
<evidence type="ECO:0000256" key="7">
    <source>
        <dbReference type="ARBA" id="ARBA00023136"/>
    </source>
</evidence>
<dbReference type="InterPro" id="IPR017871">
    <property type="entry name" value="ABC_transporter-like_CS"/>
</dbReference>
<comment type="caution">
    <text evidence="10">The sequence shown here is derived from an EMBL/GenBank/DDBJ whole genome shotgun (WGS) entry which is preliminary data.</text>
</comment>
<comment type="similarity">
    <text evidence="8">Belongs to the ABC transporter superfamily. Energy-coupling factor EcfA family.</text>
</comment>
<dbReference type="InterPro" id="IPR050095">
    <property type="entry name" value="ECF_ABC_transporter_ATP-bd"/>
</dbReference>
<evidence type="ECO:0000259" key="9">
    <source>
        <dbReference type="PROSITE" id="PS50893"/>
    </source>
</evidence>
<dbReference type="InterPro" id="IPR003593">
    <property type="entry name" value="AAA+_ATPase"/>
</dbReference>
<evidence type="ECO:0000256" key="6">
    <source>
        <dbReference type="ARBA" id="ARBA00022967"/>
    </source>
</evidence>
<dbReference type="FunFam" id="3.40.50.300:FF:000224">
    <property type="entry name" value="Energy-coupling factor transporter ATP-binding protein EcfA"/>
    <property type="match status" value="1"/>
</dbReference>
<dbReference type="SUPFAM" id="SSF52540">
    <property type="entry name" value="P-loop containing nucleoside triphosphate hydrolases"/>
    <property type="match status" value="1"/>
</dbReference>
<comment type="function">
    <text evidence="8">ATP-binding (A) component of a common energy-coupling factor (ECF) ABC-transporter complex.</text>
</comment>